<organism evidence="4 5">
    <name type="scientific">Labilibaculum antarcticum</name>
    <dbReference type="NCBI Taxonomy" id="1717717"/>
    <lineage>
        <taxon>Bacteria</taxon>
        <taxon>Pseudomonadati</taxon>
        <taxon>Bacteroidota</taxon>
        <taxon>Bacteroidia</taxon>
        <taxon>Marinilabiliales</taxon>
        <taxon>Marinifilaceae</taxon>
        <taxon>Labilibaculum</taxon>
    </lineage>
</organism>
<dbReference type="Pfam" id="PF00535">
    <property type="entry name" value="Glycos_transf_2"/>
    <property type="match status" value="1"/>
</dbReference>
<dbReference type="InterPro" id="IPR001173">
    <property type="entry name" value="Glyco_trans_2-like"/>
</dbReference>
<dbReference type="PANTHER" id="PTHR22916">
    <property type="entry name" value="GLYCOSYLTRANSFERASE"/>
    <property type="match status" value="1"/>
</dbReference>
<keyword evidence="1" id="KW-0328">Glycosyltransferase</keyword>
<keyword evidence="2" id="KW-0808">Transferase</keyword>
<gene>
    <name evidence="4" type="ORF">ALGA_4339</name>
</gene>
<dbReference type="EMBL" id="AP018042">
    <property type="protein sequence ID" value="BAX82629.1"/>
    <property type="molecule type" value="Genomic_DNA"/>
</dbReference>
<name>A0A1Y1CQ90_9BACT</name>
<reference evidence="4 5" key="1">
    <citation type="journal article" date="2018" name="Mar. Genomics">
        <title>Complete genome sequence of Marinifilaceae bacterium strain SPP2, isolated from the Antarctic marine sediment.</title>
        <authorList>
            <person name="Watanabe M."/>
            <person name="Kojima H."/>
            <person name="Fukui M."/>
        </authorList>
    </citation>
    <scope>NUCLEOTIDE SEQUENCE [LARGE SCALE GENOMIC DNA]</scope>
    <source>
        <strain evidence="4 5">SPP2</strain>
    </source>
</reference>
<dbReference type="KEGG" id="mbas:ALGA_4339"/>
<evidence type="ECO:0000259" key="3">
    <source>
        <dbReference type="Pfam" id="PF00535"/>
    </source>
</evidence>
<feature type="domain" description="Glycosyltransferase 2-like" evidence="3">
    <location>
        <begin position="12"/>
        <end position="184"/>
    </location>
</feature>
<dbReference type="InterPro" id="IPR029044">
    <property type="entry name" value="Nucleotide-diphossugar_trans"/>
</dbReference>
<dbReference type="Proteomes" id="UP000218267">
    <property type="component" value="Chromosome"/>
</dbReference>
<evidence type="ECO:0000256" key="1">
    <source>
        <dbReference type="ARBA" id="ARBA00022676"/>
    </source>
</evidence>
<protein>
    <recommendedName>
        <fullName evidence="3">Glycosyltransferase 2-like domain-containing protein</fullName>
    </recommendedName>
</protein>
<evidence type="ECO:0000256" key="2">
    <source>
        <dbReference type="ARBA" id="ARBA00022679"/>
    </source>
</evidence>
<evidence type="ECO:0000313" key="4">
    <source>
        <dbReference type="EMBL" id="BAX82629.1"/>
    </source>
</evidence>
<keyword evidence="5" id="KW-1185">Reference proteome</keyword>
<dbReference type="PANTHER" id="PTHR22916:SF51">
    <property type="entry name" value="GLYCOSYLTRANSFERASE EPSH-RELATED"/>
    <property type="match status" value="1"/>
</dbReference>
<dbReference type="OrthoDB" id="6307329at2"/>
<accession>A0A1Y1CQ90</accession>
<sequence length="356" mass="41429">MEHVMNSYPEISVIIPVYNAGRYLDRCIGSVLSQSFQSFELILINDFSSDNSLSICRSYCEKYDDIQLINLKKNKGVDNARFEGIRASLGKFLMFVDSDDWIAPKSIQILHDDIISTNADISSGALVRVLDKFGMIRTKPQNMYGQYVDIHIGRSELMKEYLVSYFGVNKLMVSMCGKLYRKSVVLQAKVAPSNFKMGEDLIFNLSIHPFLKKISIVKKEVYYYRFGGMTDGFNQFFFKDVLDQYILKKKYAMQYNVEAFIETAKIEIKNCFKTHIKMLIRCKHLNNAKEFITVSLEDYRFIECMDYYRNKSIFSDKFIVAVLSLDEEGILKICINEVRQERLKRKVKTIVSRLMN</sequence>
<evidence type="ECO:0000313" key="5">
    <source>
        <dbReference type="Proteomes" id="UP000218267"/>
    </source>
</evidence>
<dbReference type="Gene3D" id="3.90.550.10">
    <property type="entry name" value="Spore Coat Polysaccharide Biosynthesis Protein SpsA, Chain A"/>
    <property type="match status" value="1"/>
</dbReference>
<dbReference type="CDD" id="cd00761">
    <property type="entry name" value="Glyco_tranf_GTA_type"/>
    <property type="match status" value="1"/>
</dbReference>
<proteinExistence type="predicted"/>
<dbReference type="AlphaFoldDB" id="A0A1Y1CQ90"/>
<reference evidence="5" key="2">
    <citation type="journal article" date="2020" name="Antonie Van Leeuwenhoek">
        <title>Labilibaculum antarcticum sp. nov., a novel facultative anaerobic, psychrotorelant bacterium isolated from marine sediment of Antarctica.</title>
        <authorList>
            <person name="Watanabe M."/>
            <person name="Kojima H."/>
            <person name="Fukui M."/>
        </authorList>
    </citation>
    <scope>NUCLEOTIDE SEQUENCE [LARGE SCALE GENOMIC DNA]</scope>
    <source>
        <strain evidence="5">SPP2</strain>
    </source>
</reference>
<dbReference type="GO" id="GO:0016758">
    <property type="term" value="F:hexosyltransferase activity"/>
    <property type="evidence" value="ECO:0007669"/>
    <property type="project" value="UniProtKB-ARBA"/>
</dbReference>
<dbReference type="RefSeq" id="WP_096433099.1">
    <property type="nucleotide sequence ID" value="NZ_AP018042.1"/>
</dbReference>
<dbReference type="SUPFAM" id="SSF53448">
    <property type="entry name" value="Nucleotide-diphospho-sugar transferases"/>
    <property type="match status" value="1"/>
</dbReference>